<dbReference type="AlphaFoldDB" id="A0AAJ7SG10"/>
<dbReference type="Pfam" id="PF00560">
    <property type="entry name" value="LRR_1"/>
    <property type="match status" value="1"/>
</dbReference>
<organism evidence="8 9">
    <name type="scientific">Galendromus occidentalis</name>
    <name type="common">western predatory mite</name>
    <dbReference type="NCBI Taxonomy" id="34638"/>
    <lineage>
        <taxon>Eukaryota</taxon>
        <taxon>Metazoa</taxon>
        <taxon>Ecdysozoa</taxon>
        <taxon>Arthropoda</taxon>
        <taxon>Chelicerata</taxon>
        <taxon>Arachnida</taxon>
        <taxon>Acari</taxon>
        <taxon>Parasitiformes</taxon>
        <taxon>Mesostigmata</taxon>
        <taxon>Gamasina</taxon>
        <taxon>Phytoseioidea</taxon>
        <taxon>Phytoseiidae</taxon>
        <taxon>Typhlodrominae</taxon>
        <taxon>Galendromus</taxon>
    </lineage>
</organism>
<evidence type="ECO:0000256" key="3">
    <source>
        <dbReference type="ARBA" id="ARBA00022614"/>
    </source>
</evidence>
<dbReference type="KEGG" id="goe:100899048"/>
<keyword evidence="3" id="KW-0433">Leucine-rich repeat</keyword>
<evidence type="ECO:0000313" key="9">
    <source>
        <dbReference type="RefSeq" id="XP_028967940.1"/>
    </source>
</evidence>
<protein>
    <submittedName>
        <fullName evidence="9">Uncharacterized protein LOC100899048</fullName>
    </submittedName>
</protein>
<name>A0AAJ7SG10_9ACAR</name>
<feature type="compositionally biased region" description="Basic and acidic residues" evidence="5">
    <location>
        <begin position="421"/>
        <end position="434"/>
    </location>
</feature>
<dbReference type="SMART" id="SM00365">
    <property type="entry name" value="LRR_SD22"/>
    <property type="match status" value="4"/>
</dbReference>
<dbReference type="GeneID" id="100899048"/>
<keyword evidence="2" id="KW-0963">Cytoplasm</keyword>
<dbReference type="GO" id="GO:0005737">
    <property type="term" value="C:cytoplasm"/>
    <property type="evidence" value="ECO:0007669"/>
    <property type="project" value="UniProtKB-SubCell"/>
</dbReference>
<feature type="region of interest" description="Disordered" evidence="5">
    <location>
        <begin position="523"/>
        <end position="543"/>
    </location>
</feature>
<accession>A0AAJ7SG10</accession>
<dbReference type="RefSeq" id="XP_028967940.1">
    <property type="nucleotide sequence ID" value="XM_029112107.1"/>
</dbReference>
<feature type="region of interest" description="Disordered" evidence="5">
    <location>
        <begin position="325"/>
        <end position="367"/>
    </location>
</feature>
<evidence type="ECO:0000256" key="2">
    <source>
        <dbReference type="ARBA" id="ARBA00022490"/>
    </source>
</evidence>
<feature type="domain" description="STK11-interacting protein C-terminal PH" evidence="7">
    <location>
        <begin position="778"/>
        <end position="843"/>
    </location>
</feature>
<dbReference type="Gene3D" id="3.80.10.10">
    <property type="entry name" value="Ribonuclease Inhibitor"/>
    <property type="match status" value="2"/>
</dbReference>
<proteinExistence type="predicted"/>
<feature type="region of interest" description="Disordered" evidence="5">
    <location>
        <begin position="399"/>
        <end position="435"/>
    </location>
</feature>
<dbReference type="Pfam" id="PF15904">
    <property type="entry name" value="LIP1"/>
    <property type="match status" value="1"/>
</dbReference>
<reference evidence="9" key="1">
    <citation type="submission" date="2025-08" db="UniProtKB">
        <authorList>
            <consortium name="RefSeq"/>
        </authorList>
    </citation>
    <scope>IDENTIFICATION</scope>
</reference>
<evidence type="ECO:0000256" key="5">
    <source>
        <dbReference type="SAM" id="MobiDB-lite"/>
    </source>
</evidence>
<keyword evidence="4" id="KW-0677">Repeat</keyword>
<dbReference type="InterPro" id="IPR031782">
    <property type="entry name" value="LIP1_N"/>
</dbReference>
<dbReference type="InterPro" id="IPR032675">
    <property type="entry name" value="LRR_dom_sf"/>
</dbReference>
<dbReference type="PANTHER" id="PTHR15454:SF69">
    <property type="entry name" value="SERINE_THREONINE-PROTEIN KINASE 11-INTERACTING PROTEIN"/>
    <property type="match status" value="1"/>
</dbReference>
<evidence type="ECO:0000259" key="7">
    <source>
        <dbReference type="Pfam" id="PF25624"/>
    </source>
</evidence>
<sequence length="853" mass="94307">MADCSAVHTLAAFLKKHGENILNGSSKLSLTTSSLCQLTRAFSLLSSEQAESDSFRVLSSNAISDVLQDILFLHDIIQKVVKLKLVSSARTVEGGIALSSFRSLRHLELQRVPPHLLDGFGSIAGQLETLAVQKCLSSVLPLLNLAKGNELSSLATLRLSHNLLLTFEGKDFLREAPTLKNLDLSYNQIKELDISDLESLVCVDLSFNFIRKIPTVHRRSSFLYLSYLSMRNNLLEDLRGLEVLTALKVLDLSHNMISEYRALEPLANLMQLNELNLQGNPISLHKDYLKGISACIAKTVMVDGKFDVHSGRVIVLPLAQPDDDIIPTRSLDEGTGSGSRASTKTPKSRKATIGDMSVTHLATENSFQETADWREAVEERRKRDGEAWLVTAASDLRFPTAQSTPYKPQENLSTRTQETQTPREDQASRKESHQSDGCIVVKDGNSSEKVMDTIELTVEDVERQPRGALMTTSQTESAGDLIDDELGPPVLAGESDKEESPTILDEAKTIEILDESVFLTASENKTSVDAPPPVESGSSLTASYSADSESSSAAYRVEQDASVWTKLRELRGQSIRYDRANSLDIHSRMNLEIECFSDDECFMGAYRAHIVFRSRAFEGFVIVSTDRVHLTGLNVPPKKSSDSIVWTVTRENFKRTTVQLGGQSLILEAKDDDGPSWALVYIGDSNWCSQLAELLDVVSVEGVTRKSEVTQRELFASLKLAGQSLRSYSSGYWALIDDTGALPLGKQYLCIAVAAEDIVVVRENHVEPEKVKFTEICAQSVQALSSVSVDEKNPCVANLIFTDETTNREQIWYFETASVGSLLLLIESLKEPWEHIFDIDLPMTYIPSFEDPA</sequence>
<evidence type="ECO:0000313" key="8">
    <source>
        <dbReference type="Proteomes" id="UP000694867"/>
    </source>
</evidence>
<feature type="compositionally biased region" description="Polar residues" evidence="5">
    <location>
        <begin position="400"/>
        <end position="420"/>
    </location>
</feature>
<comment type="subcellular location">
    <subcellularLocation>
        <location evidence="1">Cytoplasm</location>
    </subcellularLocation>
</comment>
<dbReference type="PANTHER" id="PTHR15454">
    <property type="entry name" value="NISCHARIN RELATED"/>
    <property type="match status" value="1"/>
</dbReference>
<dbReference type="InterPro" id="IPR001611">
    <property type="entry name" value="Leu-rich_rpt"/>
</dbReference>
<feature type="region of interest" description="Disordered" evidence="5">
    <location>
        <begin position="463"/>
        <end position="484"/>
    </location>
</feature>
<dbReference type="Proteomes" id="UP000694867">
    <property type="component" value="Unplaced"/>
</dbReference>
<dbReference type="PRINTS" id="PR00019">
    <property type="entry name" value="LEURICHRPT"/>
</dbReference>
<keyword evidence="8" id="KW-1185">Reference proteome</keyword>
<dbReference type="Pfam" id="PF25624">
    <property type="entry name" value="PH_S11IP_C"/>
    <property type="match status" value="1"/>
</dbReference>
<feature type="domain" description="LKB1 serine/threonine kinase interacting protein 1 N-terminal" evidence="6">
    <location>
        <begin position="2"/>
        <end position="86"/>
    </location>
</feature>
<dbReference type="InterPro" id="IPR057676">
    <property type="entry name" value="PH_S11IP_C"/>
</dbReference>
<dbReference type="PROSITE" id="PS51450">
    <property type="entry name" value="LRR"/>
    <property type="match status" value="4"/>
</dbReference>
<gene>
    <name evidence="9" type="primary">LOC100899048</name>
</gene>
<evidence type="ECO:0000256" key="4">
    <source>
        <dbReference type="ARBA" id="ARBA00022737"/>
    </source>
</evidence>
<dbReference type="SUPFAM" id="SSF52058">
    <property type="entry name" value="L domain-like"/>
    <property type="match status" value="1"/>
</dbReference>
<evidence type="ECO:0000259" key="6">
    <source>
        <dbReference type="Pfam" id="PF15904"/>
    </source>
</evidence>
<evidence type="ECO:0000256" key="1">
    <source>
        <dbReference type="ARBA" id="ARBA00004496"/>
    </source>
</evidence>